<gene>
    <name evidence="1" type="ORF">CONCODRAFT_2557</name>
</gene>
<protein>
    <submittedName>
        <fullName evidence="1">Uncharacterized protein</fullName>
    </submittedName>
</protein>
<name>A0A137PH78_CONC2</name>
<accession>A0A137PH78</accession>
<proteinExistence type="predicted"/>
<evidence type="ECO:0000313" key="1">
    <source>
        <dbReference type="EMBL" id="KXN74353.1"/>
    </source>
</evidence>
<sequence>MPSRYFSYSDGYFHLMEDDYICVDSYDQARWGLVADSSARVYFENGYHLSVLNNYITIVANNHRCIFTNKDMNKGEIIGTIIWVKNFNELLKKFGDRNLKRISRAIVCPPNTKLASSEDELDSLDGDFFLFMDIYYPDIVFKYTIDTYMSNVCIDIYNKLTKCGLNGLVDKYITGYKQCDGYGEKGEVGYNTKICKCGGIRAFCYYDK</sequence>
<dbReference type="EMBL" id="KQ964424">
    <property type="protein sequence ID" value="KXN74353.1"/>
    <property type="molecule type" value="Genomic_DNA"/>
</dbReference>
<keyword evidence="2" id="KW-1185">Reference proteome</keyword>
<reference evidence="1 2" key="1">
    <citation type="journal article" date="2015" name="Genome Biol. Evol.">
        <title>Phylogenomic analyses indicate that early fungi evolved digesting cell walls of algal ancestors of land plants.</title>
        <authorList>
            <person name="Chang Y."/>
            <person name="Wang S."/>
            <person name="Sekimoto S."/>
            <person name="Aerts A.L."/>
            <person name="Choi C."/>
            <person name="Clum A."/>
            <person name="LaButti K.M."/>
            <person name="Lindquist E.A."/>
            <person name="Yee Ngan C."/>
            <person name="Ohm R.A."/>
            <person name="Salamov A.A."/>
            <person name="Grigoriev I.V."/>
            <person name="Spatafora J.W."/>
            <person name="Berbee M.L."/>
        </authorList>
    </citation>
    <scope>NUCLEOTIDE SEQUENCE [LARGE SCALE GENOMIC DNA]</scope>
    <source>
        <strain evidence="1 2">NRRL 28638</strain>
    </source>
</reference>
<organism evidence="1 2">
    <name type="scientific">Conidiobolus coronatus (strain ATCC 28846 / CBS 209.66 / NRRL 28638)</name>
    <name type="common">Delacroixia coronata</name>
    <dbReference type="NCBI Taxonomy" id="796925"/>
    <lineage>
        <taxon>Eukaryota</taxon>
        <taxon>Fungi</taxon>
        <taxon>Fungi incertae sedis</taxon>
        <taxon>Zoopagomycota</taxon>
        <taxon>Entomophthoromycotina</taxon>
        <taxon>Entomophthoromycetes</taxon>
        <taxon>Entomophthorales</taxon>
        <taxon>Ancylistaceae</taxon>
        <taxon>Conidiobolus</taxon>
    </lineage>
</organism>
<dbReference type="Proteomes" id="UP000070444">
    <property type="component" value="Unassembled WGS sequence"/>
</dbReference>
<dbReference type="AlphaFoldDB" id="A0A137PH78"/>
<evidence type="ECO:0000313" key="2">
    <source>
        <dbReference type="Proteomes" id="UP000070444"/>
    </source>
</evidence>